<dbReference type="EMBL" id="NBSK02000009">
    <property type="protein sequence ID" value="KAJ0185361.1"/>
    <property type="molecule type" value="Genomic_DNA"/>
</dbReference>
<evidence type="ECO:0000313" key="2">
    <source>
        <dbReference type="Proteomes" id="UP000235145"/>
    </source>
</evidence>
<dbReference type="SUPFAM" id="SSF55282">
    <property type="entry name" value="RL5-like"/>
    <property type="match status" value="1"/>
</dbReference>
<comment type="caution">
    <text evidence="1">The sequence shown here is derived from an EMBL/GenBank/DDBJ whole genome shotgun (WGS) entry which is preliminary data.</text>
</comment>
<name>A0A9R1WQ88_LACSA</name>
<dbReference type="AlphaFoldDB" id="A0A9R1WQ88"/>
<keyword evidence="2" id="KW-1185">Reference proteome</keyword>
<gene>
    <name evidence="1" type="ORF">LSAT_V11C900455930</name>
</gene>
<sequence length="262" mass="29197">MNGESQPFLFHPLWASRRRKKGRVYPGHDPIHILSVYSGRAYRYRDPSKPALGQHQKSFVPPCNEQGPGKMYEAGKGKGTIGHGIFYIENTPRVNGSMSHGCGLKFIHEPLLLHRKSTNLAELALIQCLSPSRVPGYAGNPLKDGGGRLRTAGSRIVHSALSIDTGKEKKRMFTLNFHYEDVSRQDPLLKPNHANVMEVPGSCKIRVVPKAAPSDFIIKKWKIGYGDSVRSEINTDTKGFDRKGISIQSILGKKSRQKRICQ</sequence>
<evidence type="ECO:0000313" key="1">
    <source>
        <dbReference type="EMBL" id="KAJ0185361.1"/>
    </source>
</evidence>
<dbReference type="Proteomes" id="UP000235145">
    <property type="component" value="Unassembled WGS sequence"/>
</dbReference>
<accession>A0A9R1WQ88</accession>
<protein>
    <submittedName>
        <fullName evidence="1">Uncharacterized protein</fullName>
    </submittedName>
</protein>
<proteinExistence type="predicted"/>
<reference evidence="1 2" key="1">
    <citation type="journal article" date="2017" name="Nat. Commun.">
        <title>Genome assembly with in vitro proximity ligation data and whole-genome triplication in lettuce.</title>
        <authorList>
            <person name="Reyes-Chin-Wo S."/>
            <person name="Wang Z."/>
            <person name="Yang X."/>
            <person name="Kozik A."/>
            <person name="Arikit S."/>
            <person name="Song C."/>
            <person name="Xia L."/>
            <person name="Froenicke L."/>
            <person name="Lavelle D.O."/>
            <person name="Truco M.J."/>
            <person name="Xia R."/>
            <person name="Zhu S."/>
            <person name="Xu C."/>
            <person name="Xu H."/>
            <person name="Xu X."/>
            <person name="Cox K."/>
            <person name="Korf I."/>
            <person name="Meyers B.C."/>
            <person name="Michelmore R.W."/>
        </authorList>
    </citation>
    <scope>NUCLEOTIDE SEQUENCE [LARGE SCALE GENOMIC DNA]</scope>
    <source>
        <strain evidence="2">cv. Salinas</strain>
        <tissue evidence="1">Seedlings</tissue>
    </source>
</reference>
<dbReference type="InterPro" id="IPR022803">
    <property type="entry name" value="Ribosomal_uL5_dom_sf"/>
</dbReference>
<organism evidence="1 2">
    <name type="scientific">Lactuca sativa</name>
    <name type="common">Garden lettuce</name>
    <dbReference type="NCBI Taxonomy" id="4236"/>
    <lineage>
        <taxon>Eukaryota</taxon>
        <taxon>Viridiplantae</taxon>
        <taxon>Streptophyta</taxon>
        <taxon>Embryophyta</taxon>
        <taxon>Tracheophyta</taxon>
        <taxon>Spermatophyta</taxon>
        <taxon>Magnoliopsida</taxon>
        <taxon>eudicotyledons</taxon>
        <taxon>Gunneridae</taxon>
        <taxon>Pentapetalae</taxon>
        <taxon>asterids</taxon>
        <taxon>campanulids</taxon>
        <taxon>Asterales</taxon>
        <taxon>Asteraceae</taxon>
        <taxon>Cichorioideae</taxon>
        <taxon>Cichorieae</taxon>
        <taxon>Lactucinae</taxon>
        <taxon>Lactuca</taxon>
    </lineage>
</organism>